<feature type="transmembrane region" description="Helical" evidence="7">
    <location>
        <begin position="112"/>
        <end position="132"/>
    </location>
</feature>
<protein>
    <submittedName>
        <fullName evidence="9">Cobalt-zinc-cadmium resistance protein</fullName>
    </submittedName>
</protein>
<dbReference type="GO" id="GO:0015341">
    <property type="term" value="F:zinc efflux antiporter activity"/>
    <property type="evidence" value="ECO:0007669"/>
    <property type="project" value="TreeGrafter"/>
</dbReference>
<dbReference type="OrthoDB" id="268546at2"/>
<comment type="subcellular location">
    <subcellularLocation>
        <location evidence="1">Membrane</location>
        <topology evidence="1">Multi-pass membrane protein</topology>
    </subcellularLocation>
</comment>
<dbReference type="EMBL" id="LDOV01000001">
    <property type="protein sequence ID" value="KLV03095.1"/>
    <property type="molecule type" value="Genomic_DNA"/>
</dbReference>
<reference evidence="9 10" key="1">
    <citation type="submission" date="2015-05" db="EMBL/GenBank/DDBJ databases">
        <title>Photobacterium galathea sp. nov.</title>
        <authorList>
            <person name="Machado H."/>
            <person name="Gram L."/>
        </authorList>
    </citation>
    <scope>NUCLEOTIDE SEQUENCE [LARGE SCALE GENOMIC DNA]</scope>
    <source>
        <strain evidence="9 10">DSM 25995</strain>
    </source>
</reference>
<evidence type="ECO:0000256" key="1">
    <source>
        <dbReference type="ARBA" id="ARBA00004141"/>
    </source>
</evidence>
<keyword evidence="10" id="KW-1185">Reference proteome</keyword>
<dbReference type="InterPro" id="IPR027469">
    <property type="entry name" value="Cation_efflux_TMD_sf"/>
</dbReference>
<name>A0A0J1GTN1_9GAMM</name>
<evidence type="ECO:0000256" key="7">
    <source>
        <dbReference type="SAM" id="Phobius"/>
    </source>
</evidence>
<feature type="transmembrane region" description="Helical" evidence="7">
    <location>
        <begin position="38"/>
        <end position="59"/>
    </location>
</feature>
<keyword evidence="2" id="KW-0813">Transport</keyword>
<dbReference type="GO" id="GO:0005886">
    <property type="term" value="C:plasma membrane"/>
    <property type="evidence" value="ECO:0007669"/>
    <property type="project" value="TreeGrafter"/>
</dbReference>
<evidence type="ECO:0000256" key="5">
    <source>
        <dbReference type="ARBA" id="ARBA00023136"/>
    </source>
</evidence>
<keyword evidence="4 7" id="KW-1133">Transmembrane helix</keyword>
<evidence type="ECO:0000256" key="6">
    <source>
        <dbReference type="SAM" id="MobiDB-lite"/>
    </source>
</evidence>
<evidence type="ECO:0000256" key="2">
    <source>
        <dbReference type="ARBA" id="ARBA00022448"/>
    </source>
</evidence>
<dbReference type="GO" id="GO:0006882">
    <property type="term" value="P:intracellular zinc ion homeostasis"/>
    <property type="evidence" value="ECO:0007669"/>
    <property type="project" value="TreeGrafter"/>
</dbReference>
<dbReference type="GO" id="GO:0015093">
    <property type="term" value="F:ferrous iron transmembrane transporter activity"/>
    <property type="evidence" value="ECO:0007669"/>
    <property type="project" value="TreeGrafter"/>
</dbReference>
<dbReference type="Proteomes" id="UP000036426">
    <property type="component" value="Unassembled WGS sequence"/>
</dbReference>
<dbReference type="Pfam" id="PF01545">
    <property type="entry name" value="Cation_efflux"/>
    <property type="match status" value="1"/>
</dbReference>
<dbReference type="AlphaFoldDB" id="A0A0J1GTN1"/>
<gene>
    <name evidence="9" type="ORF">ABT58_00820</name>
</gene>
<evidence type="ECO:0000256" key="4">
    <source>
        <dbReference type="ARBA" id="ARBA00022989"/>
    </source>
</evidence>
<feature type="transmembrane region" description="Helical" evidence="7">
    <location>
        <begin position="152"/>
        <end position="175"/>
    </location>
</feature>
<keyword evidence="5 7" id="KW-0472">Membrane</keyword>
<dbReference type="PANTHER" id="PTHR43840">
    <property type="entry name" value="MITOCHONDRIAL METAL TRANSPORTER 1-RELATED"/>
    <property type="match status" value="1"/>
</dbReference>
<sequence length="239" mass="25335">MQCNVSLERKLLQLSTVSALLFALMGIGLGLWMGSLVIVFDGAYSLVSLTLTVLSLVAASYIRSPKARDNKNVKMIEPAVIAIKGLVITLMCGISFASAVDAISAGGREVNTGLALAFGVVNIIGCMATYWIMKTKGETTGSALVKAESKQWLMDTVISAAVMMGFVVATALVYLGLGEYAVYADPAMVVIASLYFVVVPVKMVVGAVKTLRQLVRDQHQQPSKAKESGSKNLGAMPYC</sequence>
<dbReference type="InterPro" id="IPR050291">
    <property type="entry name" value="CDF_Transporter"/>
</dbReference>
<feature type="region of interest" description="Disordered" evidence="6">
    <location>
        <begin position="219"/>
        <end position="239"/>
    </location>
</feature>
<evidence type="ECO:0000259" key="8">
    <source>
        <dbReference type="Pfam" id="PF01545"/>
    </source>
</evidence>
<dbReference type="PANTHER" id="PTHR43840:SF15">
    <property type="entry name" value="MITOCHONDRIAL METAL TRANSPORTER 1-RELATED"/>
    <property type="match status" value="1"/>
</dbReference>
<evidence type="ECO:0000256" key="3">
    <source>
        <dbReference type="ARBA" id="ARBA00022692"/>
    </source>
</evidence>
<keyword evidence="3 7" id="KW-0812">Transmembrane</keyword>
<dbReference type="GO" id="GO:0015086">
    <property type="term" value="F:cadmium ion transmembrane transporter activity"/>
    <property type="evidence" value="ECO:0007669"/>
    <property type="project" value="TreeGrafter"/>
</dbReference>
<dbReference type="Gene3D" id="1.20.1510.10">
    <property type="entry name" value="Cation efflux protein transmembrane domain"/>
    <property type="match status" value="1"/>
</dbReference>
<comment type="caution">
    <text evidence="9">The sequence shown here is derived from an EMBL/GenBank/DDBJ whole genome shotgun (WGS) entry which is preliminary data.</text>
</comment>
<feature type="transmembrane region" description="Helical" evidence="7">
    <location>
        <begin position="12"/>
        <end position="32"/>
    </location>
</feature>
<feature type="domain" description="Cation efflux protein transmembrane" evidence="8">
    <location>
        <begin position="13"/>
        <end position="211"/>
    </location>
</feature>
<accession>A0A0J1GTN1</accession>
<feature type="compositionally biased region" description="Basic and acidic residues" evidence="6">
    <location>
        <begin position="219"/>
        <end position="229"/>
    </location>
</feature>
<feature type="transmembrane region" description="Helical" evidence="7">
    <location>
        <begin position="187"/>
        <end position="208"/>
    </location>
</feature>
<dbReference type="PATRIC" id="fig|754436.4.peg.173"/>
<evidence type="ECO:0000313" key="9">
    <source>
        <dbReference type="EMBL" id="KLV03095.1"/>
    </source>
</evidence>
<dbReference type="RefSeq" id="WP_047872440.1">
    <property type="nucleotide sequence ID" value="NZ_BMYC01000011.1"/>
</dbReference>
<dbReference type="InterPro" id="IPR058533">
    <property type="entry name" value="Cation_efflux_TM"/>
</dbReference>
<feature type="transmembrane region" description="Helical" evidence="7">
    <location>
        <begin position="79"/>
        <end position="100"/>
    </location>
</feature>
<organism evidence="9 10">
    <name type="scientific">Photobacterium aphoticum</name>
    <dbReference type="NCBI Taxonomy" id="754436"/>
    <lineage>
        <taxon>Bacteria</taxon>
        <taxon>Pseudomonadati</taxon>
        <taxon>Pseudomonadota</taxon>
        <taxon>Gammaproteobacteria</taxon>
        <taxon>Vibrionales</taxon>
        <taxon>Vibrionaceae</taxon>
        <taxon>Photobacterium</taxon>
    </lineage>
</organism>
<proteinExistence type="predicted"/>
<evidence type="ECO:0000313" key="10">
    <source>
        <dbReference type="Proteomes" id="UP000036426"/>
    </source>
</evidence>
<dbReference type="SUPFAM" id="SSF161111">
    <property type="entry name" value="Cation efflux protein transmembrane domain-like"/>
    <property type="match status" value="1"/>
</dbReference>